<organism evidence="5 6">
    <name type="scientific">Crassostrea virginica</name>
    <name type="common">Eastern oyster</name>
    <dbReference type="NCBI Taxonomy" id="6565"/>
    <lineage>
        <taxon>Eukaryota</taxon>
        <taxon>Metazoa</taxon>
        <taxon>Spiralia</taxon>
        <taxon>Lophotrochozoa</taxon>
        <taxon>Mollusca</taxon>
        <taxon>Bivalvia</taxon>
        <taxon>Autobranchia</taxon>
        <taxon>Pteriomorphia</taxon>
        <taxon>Ostreida</taxon>
        <taxon>Ostreoidea</taxon>
        <taxon>Ostreidae</taxon>
        <taxon>Crassostrea</taxon>
    </lineage>
</organism>
<dbReference type="RefSeq" id="XP_022321895.1">
    <property type="nucleotide sequence ID" value="XM_022466187.1"/>
</dbReference>
<dbReference type="OrthoDB" id="2963168at2759"/>
<reference evidence="6" key="1">
    <citation type="submission" date="2025-08" db="UniProtKB">
        <authorList>
            <consortium name="RefSeq"/>
        </authorList>
    </citation>
    <scope>IDENTIFICATION</scope>
    <source>
        <tissue evidence="6">Whole sample</tissue>
    </source>
</reference>
<dbReference type="InterPro" id="IPR013126">
    <property type="entry name" value="Hsp_70_fam"/>
</dbReference>
<keyword evidence="5" id="KW-1185">Reference proteome</keyword>
<dbReference type="CDD" id="cd10229">
    <property type="entry name" value="ASKHA_NBD_HSP70_HSPA12"/>
    <property type="match status" value="1"/>
</dbReference>
<evidence type="ECO:0000313" key="6">
    <source>
        <dbReference type="RefSeq" id="XP_022321895.1"/>
    </source>
</evidence>
<evidence type="ECO:0000256" key="4">
    <source>
        <dbReference type="SAM" id="MobiDB-lite"/>
    </source>
</evidence>
<dbReference type="Pfam" id="PF00012">
    <property type="entry name" value="HSP70"/>
    <property type="match status" value="1"/>
</dbReference>
<accession>A0A8B8D2A8</accession>
<evidence type="ECO:0000256" key="2">
    <source>
        <dbReference type="ARBA" id="ARBA00022741"/>
    </source>
</evidence>
<gene>
    <name evidence="6" type="primary">LOC111123686</name>
</gene>
<dbReference type="InterPro" id="IPR043129">
    <property type="entry name" value="ATPase_NBD"/>
</dbReference>
<keyword evidence="2" id="KW-0547">Nucleotide-binding</keyword>
<feature type="compositionally biased region" description="Polar residues" evidence="4">
    <location>
        <begin position="99"/>
        <end position="112"/>
    </location>
</feature>
<dbReference type="SUPFAM" id="SSF53067">
    <property type="entry name" value="Actin-like ATPase domain"/>
    <property type="match status" value="2"/>
</dbReference>
<dbReference type="AlphaFoldDB" id="A0A8B8D2A8"/>
<dbReference type="GO" id="GO:0005524">
    <property type="term" value="F:ATP binding"/>
    <property type="evidence" value="ECO:0007669"/>
    <property type="project" value="UniProtKB-KW"/>
</dbReference>
<evidence type="ECO:0000256" key="1">
    <source>
        <dbReference type="ARBA" id="ARBA00007381"/>
    </source>
</evidence>
<dbReference type="Gene3D" id="3.30.420.40">
    <property type="match status" value="2"/>
</dbReference>
<sequence>MQFVKLVLHRGAEAIRIFLGSLENCKGESELCQRLTKTIIEDTCESKSRNTKIKYEAFDEENGLLFTGNFLLELMKDTSSEQECQNVKEEEINRESDISNRSQSEDFPSSESTFLDSNSSLVVAIDFGTTYSGYAFQFRHDYEEDKIGSIFANTSWVAGDGNGLMSWKTPTTLLLNSDDSFNSFGYEAEEIYHELIENEEHQDYHYFRRFKMMLYDKAIMSRHVTIEDSGGREYPARSVFKHSIEYLKKHFYQTIEERSLDLEPRDIKWVLTVPAIWNEPAKQFMREAAVEAGIPSDNLTLALEPEAASLFCKYVPAEKQIDSEGVNMKIVPFSIGTRYMVLDLGGGTGDVTVYEVIDVNSLKELNVASGGAWGGTNVDKAYFNMLESIFGEDVMKKFKTERRTDMLEFQRDFEVKKRHVRDKVGQSSRPVTISIPAYLSECVREMKGWSLQTAISNSEFADKIKVRPGNKFAIARELMETLFAKPKEQIIQHIKYVLNNQKSEDEITAILMVGGFSTSDIIVDAVKEAFPDIRVVVPPDPGLAVVKGAVLYGHAPLTIASRVCKYTYGVATYDDFKEGIHPTEKRLETEEEVLCTDIFSKFIEAGQSIEVNESIHQTYDVTKPHSPMALTIFATREKNPVFTTDEQCVKLGSITIKPPKEGWKKGAKIKVSMKFGGTEFEVHAADESKPDEIYTTQFDFLH</sequence>
<proteinExistence type="inferred from homology"/>
<evidence type="ECO:0000313" key="5">
    <source>
        <dbReference type="Proteomes" id="UP000694844"/>
    </source>
</evidence>
<dbReference type="PANTHER" id="PTHR14187">
    <property type="entry name" value="ALPHA KINASE/ELONGATION FACTOR 2 KINASE"/>
    <property type="match status" value="1"/>
</dbReference>
<feature type="compositionally biased region" description="Basic and acidic residues" evidence="4">
    <location>
        <begin position="89"/>
        <end position="98"/>
    </location>
</feature>
<dbReference type="PANTHER" id="PTHR14187:SF5">
    <property type="entry name" value="HEAT SHOCK 70 KDA PROTEIN 12A"/>
    <property type="match status" value="1"/>
</dbReference>
<dbReference type="KEGG" id="cvn:111123686"/>
<comment type="similarity">
    <text evidence="1">Belongs to the heat shock protein 70 family.</text>
</comment>
<evidence type="ECO:0000256" key="3">
    <source>
        <dbReference type="ARBA" id="ARBA00022840"/>
    </source>
</evidence>
<keyword evidence="3" id="KW-0067">ATP-binding</keyword>
<dbReference type="GO" id="GO:0140662">
    <property type="term" value="F:ATP-dependent protein folding chaperone"/>
    <property type="evidence" value="ECO:0007669"/>
    <property type="project" value="InterPro"/>
</dbReference>
<dbReference type="Proteomes" id="UP000694844">
    <property type="component" value="Chromosome 3"/>
</dbReference>
<name>A0A8B8D2A8_CRAVI</name>
<dbReference type="GeneID" id="111123686"/>
<protein>
    <submittedName>
        <fullName evidence="6">Heat shock 70 kDa protein 12B-like</fullName>
    </submittedName>
</protein>
<feature type="region of interest" description="Disordered" evidence="4">
    <location>
        <begin position="89"/>
        <end position="112"/>
    </location>
</feature>